<comment type="caution">
    <text evidence="1">The sequence shown here is derived from an EMBL/GenBank/DDBJ whole genome shotgun (WGS) entry which is preliminary data.</text>
</comment>
<evidence type="ECO:0000313" key="2">
    <source>
        <dbReference type="Proteomes" id="UP000233757"/>
    </source>
</evidence>
<evidence type="ECO:0000313" key="1">
    <source>
        <dbReference type="EMBL" id="PQL82090.1"/>
    </source>
</evidence>
<name>A0AA44XPD3_ACIBA</name>
<accession>A0AA44XPD3</accession>
<dbReference type="Proteomes" id="UP000233757">
    <property type="component" value="Unassembled WGS sequence"/>
</dbReference>
<gene>
    <name evidence="1" type="ORF">CV954_013580</name>
</gene>
<dbReference type="AlphaFoldDB" id="A0AA44XPD3"/>
<proteinExistence type="predicted"/>
<dbReference type="PROSITE" id="PS51257">
    <property type="entry name" value="PROKAR_LIPOPROTEIN"/>
    <property type="match status" value="1"/>
</dbReference>
<dbReference type="EMBL" id="PHJU02000030">
    <property type="protein sequence ID" value="PQL82090.1"/>
    <property type="molecule type" value="Genomic_DNA"/>
</dbReference>
<evidence type="ECO:0008006" key="3">
    <source>
        <dbReference type="Google" id="ProtNLM"/>
    </source>
</evidence>
<organism evidence="1 2">
    <name type="scientific">Acinetobacter baumannii</name>
    <dbReference type="NCBI Taxonomy" id="470"/>
    <lineage>
        <taxon>Bacteria</taxon>
        <taxon>Pseudomonadati</taxon>
        <taxon>Pseudomonadota</taxon>
        <taxon>Gammaproteobacteria</taxon>
        <taxon>Moraxellales</taxon>
        <taxon>Moraxellaceae</taxon>
        <taxon>Acinetobacter</taxon>
        <taxon>Acinetobacter calcoaceticus/baumannii complex</taxon>
    </lineage>
</organism>
<protein>
    <recommendedName>
        <fullName evidence="3">Lipoprotein</fullName>
    </recommendedName>
</protein>
<reference evidence="1 2" key="1">
    <citation type="submission" date="2018-02" db="EMBL/GenBank/DDBJ databases">
        <title>Acinetobacter baumanii whole genome sequence.</title>
        <authorList>
            <person name="Qasim Z.J."/>
        </authorList>
    </citation>
    <scope>NUCLEOTIDE SEQUENCE [LARGE SCALE GENOMIC DNA]</scope>
    <source>
        <strain evidence="1 2">ZQ8</strain>
    </source>
</reference>
<sequence length="209" mass="24540">MNKFKVLTIMSSMSLVSLTGCSILPMKSEFRIKLDTRTQNPYQVMVRSIPNSKPNCMTNKYAIDKSPRYQRHYFYYDRYCFEKEYFPETIVVEYAKWLSNEEEKKNGIIPPSSGYDISQEALHNRQMDEYYKKVDQDVAKIPASQWHRVVLHPQQLRAKYKGKTPEGNGYRPSGTIIGVNIKIRPDGTPEVTEYYSWRSIISPRTTWAR</sequence>